<dbReference type="PROSITE" id="PS51257">
    <property type="entry name" value="PROKAR_LIPOPROTEIN"/>
    <property type="match status" value="1"/>
</dbReference>
<reference evidence="2" key="1">
    <citation type="submission" date="2022-10" db="EMBL/GenBank/DDBJ databases">
        <title>Flavobacterium sp. nov., a bacterium isolated from lake sediment.</title>
        <authorList>
            <person name="Qu J.-H."/>
        </authorList>
    </citation>
    <scope>NUCLEOTIDE SEQUENCE</scope>
    <source>
        <strain evidence="2">TH16-21</strain>
    </source>
</reference>
<comment type="caution">
    <text evidence="2">The sequence shown here is derived from an EMBL/GenBank/DDBJ whole genome shotgun (WGS) entry which is preliminary data.</text>
</comment>
<dbReference type="RefSeq" id="WP_264367955.1">
    <property type="nucleotide sequence ID" value="NZ_JAPCIO010000001.1"/>
</dbReference>
<sequence>MKHKLKKIIPFAFILIAFIIFSCSEDYEIHEHNHNHSKIKVKPISINNVITNQKAFEKLTNPKSRFKTNSSSDRIINDTINNFSIETDNGIFIEDGNYNSYTFKITRPNGSDFLLENVVVSKKNEVEYETILFQYNITQQELDMIDNGEFVDLNGKINKIFLENSIIASEVTGKYYYNGSCYEDNPVYIPGNTCPEGIHDLSYVLSHIGAWDQCTYYSNGTYTATSGTWTWQSSLVPCDDGGGGGTSSGSGQYGGGGSGSGSTTTTPLNNCRTCPPAYQRTPCDKINDLKSIANIQTELSNMSNKVSDPNEWGRYKLTSASVIQTPPSTSSGEVSFPMPTSGQYVFMAHTHNSPASTTYSVFSWTDLVALADLLKKNKIDTNNFVAFLATADGTYYALTIENTQNFLKFFAVKGDPLFDMNIATKRVELASKYYGELVPNPSPIIDYNTTPLNDEIAFLNLLQNNNLGLSLLESNSTFTSFEKVTFNQTTGNIDKQPCL</sequence>
<accession>A0ABT3EG02</accession>
<dbReference type="EMBL" id="JAPCIO010000001">
    <property type="protein sequence ID" value="MCW1147044.1"/>
    <property type="molecule type" value="Genomic_DNA"/>
</dbReference>
<name>A0ABT3EG02_9FLAO</name>
<gene>
    <name evidence="2" type="ORF">OJ995_02250</name>
</gene>
<keyword evidence="3" id="KW-1185">Reference proteome</keyword>
<feature type="compositionally biased region" description="Gly residues" evidence="1">
    <location>
        <begin position="240"/>
        <end position="260"/>
    </location>
</feature>
<evidence type="ECO:0008006" key="4">
    <source>
        <dbReference type="Google" id="ProtNLM"/>
    </source>
</evidence>
<dbReference type="Proteomes" id="UP001165677">
    <property type="component" value="Unassembled WGS sequence"/>
</dbReference>
<proteinExistence type="predicted"/>
<evidence type="ECO:0000256" key="1">
    <source>
        <dbReference type="SAM" id="MobiDB-lite"/>
    </source>
</evidence>
<feature type="region of interest" description="Disordered" evidence="1">
    <location>
        <begin position="240"/>
        <end position="266"/>
    </location>
</feature>
<evidence type="ECO:0000313" key="3">
    <source>
        <dbReference type="Proteomes" id="UP001165677"/>
    </source>
</evidence>
<evidence type="ECO:0000313" key="2">
    <source>
        <dbReference type="EMBL" id="MCW1147044.1"/>
    </source>
</evidence>
<protein>
    <recommendedName>
        <fullName evidence="4">DUF4329 domain-containing protein</fullName>
    </recommendedName>
</protein>
<organism evidence="2 3">
    <name type="scientific">Flavobacterium lacisediminis</name>
    <dbReference type="NCBI Taxonomy" id="2989705"/>
    <lineage>
        <taxon>Bacteria</taxon>
        <taxon>Pseudomonadati</taxon>
        <taxon>Bacteroidota</taxon>
        <taxon>Flavobacteriia</taxon>
        <taxon>Flavobacteriales</taxon>
        <taxon>Flavobacteriaceae</taxon>
        <taxon>Flavobacterium</taxon>
    </lineage>
</organism>